<dbReference type="AlphaFoldDB" id="A0A2U3ALU5"/>
<comment type="cofactor">
    <cofactor evidence="1 4">
        <name>thiamine diphosphate</name>
        <dbReference type="ChEBI" id="CHEBI:58937"/>
    </cofactor>
</comment>
<evidence type="ECO:0000256" key="1">
    <source>
        <dbReference type="ARBA" id="ARBA00001964"/>
    </source>
</evidence>
<evidence type="ECO:0000256" key="3">
    <source>
        <dbReference type="ARBA" id="ARBA00023052"/>
    </source>
</evidence>
<dbReference type="GO" id="GO:0003863">
    <property type="term" value="F:branched-chain 2-oxo acid dehydrogenase activity"/>
    <property type="evidence" value="ECO:0007669"/>
    <property type="project" value="UniProtKB-EC"/>
</dbReference>
<evidence type="ECO:0000313" key="7">
    <source>
        <dbReference type="Proteomes" id="UP000245938"/>
    </source>
</evidence>
<dbReference type="PANTHER" id="PTHR43380:SF1">
    <property type="entry name" value="2-OXOISOVALERATE DEHYDROGENASE SUBUNIT ALPHA, MITOCHONDRIAL"/>
    <property type="match status" value="1"/>
</dbReference>
<dbReference type="InterPro" id="IPR050771">
    <property type="entry name" value="Alpha-ketoacid_DH_E1_comp"/>
</dbReference>
<dbReference type="CDD" id="cd02000">
    <property type="entry name" value="TPP_E1_PDC_ADC_BCADC"/>
    <property type="match status" value="1"/>
</dbReference>
<protein>
    <recommendedName>
        <fullName evidence="4">2-oxoisovalerate dehydrogenase subunit alpha</fullName>
        <ecNumber evidence="4">1.2.4.4</ecNumber>
    </recommendedName>
    <alternativeName>
        <fullName evidence="4">Branched-chain alpha-keto acid dehydrogenase E1 component alpha chain</fullName>
    </alternativeName>
</protein>
<dbReference type="Pfam" id="PF00676">
    <property type="entry name" value="E1_dh"/>
    <property type="match status" value="1"/>
</dbReference>
<dbReference type="Gene3D" id="3.40.50.970">
    <property type="match status" value="1"/>
</dbReference>
<dbReference type="InterPro" id="IPR001017">
    <property type="entry name" value="DH_E1"/>
</dbReference>
<keyword evidence="2 4" id="KW-0560">Oxidoreductase</keyword>
<comment type="catalytic activity">
    <reaction evidence="4">
        <text>N(6)-[(R)-lipoyl]-L-lysyl-[protein] + 3-methyl-2-oxobutanoate + H(+) = N(6)-[(R)-S(8)-2-methylpropanoyldihydrolipoyl]-L-lysyl-[protein] + CO2</text>
        <dbReference type="Rhea" id="RHEA:13457"/>
        <dbReference type="Rhea" id="RHEA-COMP:10474"/>
        <dbReference type="Rhea" id="RHEA-COMP:10497"/>
        <dbReference type="ChEBI" id="CHEBI:11851"/>
        <dbReference type="ChEBI" id="CHEBI:15378"/>
        <dbReference type="ChEBI" id="CHEBI:16526"/>
        <dbReference type="ChEBI" id="CHEBI:83099"/>
        <dbReference type="ChEBI" id="CHEBI:83142"/>
        <dbReference type="EC" id="1.2.4.4"/>
    </reaction>
</comment>
<feature type="domain" description="Dehydrogenase E1 component" evidence="5">
    <location>
        <begin position="24"/>
        <end position="317"/>
    </location>
</feature>
<comment type="caution">
    <text evidence="6">The sequence shown here is derived from an EMBL/GenBank/DDBJ whole genome shotgun (WGS) entry which is preliminary data.</text>
</comment>
<dbReference type="EC" id="1.2.4.4" evidence="4"/>
<dbReference type="GO" id="GO:0009083">
    <property type="term" value="P:branched-chain amino acid catabolic process"/>
    <property type="evidence" value="ECO:0007669"/>
    <property type="project" value="TreeGrafter"/>
</dbReference>
<dbReference type="OrthoDB" id="9766715at2"/>
<sequence length="332" mass="37035">MISMTISHKEHNISDELATDMYYSMLRARRVDERLWLLNRSGKIPFVISCQGQEAAQVGAAFALDLTQDYIAPYYRDLGLVLQAGMSVKDIMLNAFAKGEDPNSGGRQMQAHWSHKQLRILSGSSPVTTQVVHAAGVALAGKMTQKNFYTFVTLGEGSSNQGDFHEGLNFIGVHQLPVITMVENNQYAISTPYDRQVASPTVAQRAGSYNMPGVVVDGTDPLAVYIEVKKARLSNKPALIEALCSRLTPHSSDDDHRVYRSSEELQSDKDKDGLHHYELYLRNEGLLTDARIEEMEAQLKVEINEATNYADQAPYASLEHNLRYVYAEEETS</sequence>
<comment type="similarity">
    <text evidence="4">Belongs to the BCKDHA family.</text>
</comment>
<dbReference type="InterPro" id="IPR029061">
    <property type="entry name" value="THDP-binding"/>
</dbReference>
<evidence type="ECO:0000256" key="4">
    <source>
        <dbReference type="RuleBase" id="RU365014"/>
    </source>
</evidence>
<evidence type="ECO:0000256" key="2">
    <source>
        <dbReference type="ARBA" id="ARBA00023002"/>
    </source>
</evidence>
<dbReference type="Proteomes" id="UP000245938">
    <property type="component" value="Unassembled WGS sequence"/>
</dbReference>
<organism evidence="6 7">
    <name type="scientific">Kurthia sibirica</name>
    <dbReference type="NCBI Taxonomy" id="202750"/>
    <lineage>
        <taxon>Bacteria</taxon>
        <taxon>Bacillati</taxon>
        <taxon>Bacillota</taxon>
        <taxon>Bacilli</taxon>
        <taxon>Bacillales</taxon>
        <taxon>Caryophanaceae</taxon>
        <taxon>Kurthia</taxon>
    </lineage>
</organism>
<evidence type="ECO:0000313" key="6">
    <source>
        <dbReference type="EMBL" id="PWI25494.1"/>
    </source>
</evidence>
<proteinExistence type="inferred from homology"/>
<accession>A0A2U3ALU5</accession>
<keyword evidence="7" id="KW-1185">Reference proteome</keyword>
<gene>
    <name evidence="6" type="ORF">DEX24_07760</name>
</gene>
<dbReference type="EMBL" id="QFVR01000008">
    <property type="protein sequence ID" value="PWI25494.1"/>
    <property type="molecule type" value="Genomic_DNA"/>
</dbReference>
<name>A0A2U3ALU5_9BACL</name>
<reference evidence="6 7" key="1">
    <citation type="submission" date="2018-05" db="EMBL/GenBank/DDBJ databases">
        <title>Kurthia sibirica genome sequence.</title>
        <authorList>
            <person name="Maclea K.S."/>
            <person name="Goen A.E."/>
        </authorList>
    </citation>
    <scope>NUCLEOTIDE SEQUENCE [LARGE SCALE GENOMIC DNA]</scope>
    <source>
        <strain evidence="6 7">ATCC 49154</strain>
    </source>
</reference>
<comment type="function">
    <text evidence="4">The branched-chain alpha-keto dehydrogenase complex catalyzes the overall conversion of alpha-keto acids to acyl-CoA and CO(2). It contains multiple copies of three enzymatic components: branched-chain alpha-keto acid decarboxylase (E1), lipoamide acyltransferase (E2) and lipoamide dehydrogenase (E3).</text>
</comment>
<dbReference type="PANTHER" id="PTHR43380">
    <property type="entry name" value="2-OXOISOVALERATE DEHYDROGENASE SUBUNIT ALPHA, MITOCHONDRIAL"/>
    <property type="match status" value="1"/>
</dbReference>
<dbReference type="SUPFAM" id="SSF52518">
    <property type="entry name" value="Thiamin diphosphate-binding fold (THDP-binding)"/>
    <property type="match status" value="1"/>
</dbReference>
<evidence type="ECO:0000259" key="5">
    <source>
        <dbReference type="Pfam" id="PF00676"/>
    </source>
</evidence>
<keyword evidence="3 4" id="KW-0786">Thiamine pyrophosphate</keyword>